<dbReference type="EMBL" id="UYWY01027302">
    <property type="protein sequence ID" value="VDM51002.1"/>
    <property type="molecule type" value="Genomic_DNA"/>
</dbReference>
<protein>
    <submittedName>
        <fullName evidence="1">Uncharacterized protein</fullName>
    </submittedName>
</protein>
<dbReference type="AlphaFoldDB" id="A0A3P7IXM1"/>
<accession>A0A3P7IXM1</accession>
<organism evidence="1">
    <name type="scientific">Toxocara canis</name>
    <name type="common">Canine roundworm</name>
    <dbReference type="NCBI Taxonomy" id="6265"/>
    <lineage>
        <taxon>Eukaryota</taxon>
        <taxon>Metazoa</taxon>
        <taxon>Ecdysozoa</taxon>
        <taxon>Nematoda</taxon>
        <taxon>Chromadorea</taxon>
        <taxon>Rhabditida</taxon>
        <taxon>Spirurina</taxon>
        <taxon>Ascaridomorpha</taxon>
        <taxon>Ascaridoidea</taxon>
        <taxon>Toxocaridae</taxon>
        <taxon>Toxocara</taxon>
    </lineage>
</organism>
<reference evidence="1" key="1">
    <citation type="submission" date="2018-11" db="EMBL/GenBank/DDBJ databases">
        <authorList>
            <consortium name="Pathogen Informatics"/>
        </authorList>
    </citation>
    <scope>NUCLEOTIDE SEQUENCE [LARGE SCALE GENOMIC DNA]</scope>
</reference>
<evidence type="ECO:0000313" key="1">
    <source>
        <dbReference type="EMBL" id="VDM51002.1"/>
    </source>
</evidence>
<sequence length="166" mass="19189">MWLLNRQETRRRRSLWSDRRRRAVHGLARDCGHSCFFRLRQNAKSDLRIQLVRWMQLPKPRNKSLPVLENSRLRPIVQYVESNDAMLARVSRFAPDCLYSAHVESAEESSIVNLCDSHGGLIALSSVFMTDLDTMVRCCDEAEKTGIRSGPVCQEEVFSRSDFMLT</sequence>
<name>A0A3P7IXM1_TOXCA</name>
<gene>
    <name evidence="1" type="ORF">TCNE_LOCUS19681</name>
</gene>
<proteinExistence type="predicted"/>